<dbReference type="Pfam" id="PF18897">
    <property type="entry name" value="Gp3-like"/>
    <property type="match status" value="1"/>
</dbReference>
<sequence length="321" mass="35968">MIKGLAITPPVIGRISIGRMVEKNGKRLPEKDDQFTITTQIQTREGWLPHPLDEALRQEGQGKKLRWLPHPLDEALRQEVQGKKLRSIPVTLPFNDPDLNIPVTLPFNDPDLNLRAEYTFFERKSGRPLCSGDGESCRRRTDQGLEQLPCPSPDLCEFGAHDLCKPYGRLYVRIGEEDELGCFVFRTTGYNSIRTLTARLRYFHAISGGNLATLPLELKLRGKSTTQSHRAPIYYVDLTLRAEQSMEDAVSYARETAKARENQGINQAELDKVAHAGLLNTQFEYSEEEGLQVVEEFVPEGSAPPGNAQPQSAQGLSQKLA</sequence>
<comment type="caution">
    <text evidence="2">The sequence shown here is derived from an EMBL/GenBank/DDBJ whole genome shotgun (WGS) entry which is preliminary data.</text>
</comment>
<feature type="compositionally biased region" description="Polar residues" evidence="1">
    <location>
        <begin position="308"/>
        <end position="321"/>
    </location>
</feature>
<dbReference type="Proteomes" id="UP000029443">
    <property type="component" value="Unassembled WGS sequence"/>
</dbReference>
<evidence type="ECO:0000313" key="2">
    <source>
        <dbReference type="EMBL" id="KGD61408.1"/>
    </source>
</evidence>
<evidence type="ECO:0000313" key="3">
    <source>
        <dbReference type="Proteomes" id="UP000029443"/>
    </source>
</evidence>
<accession>A0ABR4WDT6</accession>
<organism evidence="2 3">
    <name type="scientific">Alcanivorax jadensis T9</name>
    <dbReference type="NCBI Taxonomy" id="1177181"/>
    <lineage>
        <taxon>Bacteria</taxon>
        <taxon>Pseudomonadati</taxon>
        <taxon>Pseudomonadota</taxon>
        <taxon>Gammaproteobacteria</taxon>
        <taxon>Oceanospirillales</taxon>
        <taxon>Alcanivoracaceae</taxon>
        <taxon>Alcanivorax</taxon>
    </lineage>
</organism>
<name>A0ABR4WDT6_9GAMM</name>
<proteinExistence type="predicted"/>
<gene>
    <name evidence="2" type="ORF">T9A_01357</name>
</gene>
<protein>
    <recommendedName>
        <fullName evidence="4">Hydrolase or metal-binding protein</fullName>
    </recommendedName>
</protein>
<evidence type="ECO:0008006" key="4">
    <source>
        <dbReference type="Google" id="ProtNLM"/>
    </source>
</evidence>
<reference evidence="2 3" key="1">
    <citation type="submission" date="2012-09" db="EMBL/GenBank/DDBJ databases">
        <title>Genome Sequence of alkane-degrading Bacterium Alcanivorax jadensis T9.</title>
        <authorList>
            <person name="Lai Q."/>
            <person name="Shao Z."/>
        </authorList>
    </citation>
    <scope>NUCLEOTIDE SEQUENCE [LARGE SCALE GENOMIC DNA]</scope>
    <source>
        <strain evidence="2 3">T9</strain>
    </source>
</reference>
<feature type="region of interest" description="Disordered" evidence="1">
    <location>
        <begin position="299"/>
        <end position="321"/>
    </location>
</feature>
<feature type="non-terminal residue" evidence="2">
    <location>
        <position position="321"/>
    </location>
</feature>
<dbReference type="InterPro" id="IPR043991">
    <property type="entry name" value="Gp3-like"/>
</dbReference>
<keyword evidence="3" id="KW-1185">Reference proteome</keyword>
<evidence type="ECO:0000256" key="1">
    <source>
        <dbReference type="SAM" id="MobiDB-lite"/>
    </source>
</evidence>
<dbReference type="EMBL" id="ARXU01000004">
    <property type="protein sequence ID" value="KGD61408.1"/>
    <property type="molecule type" value="Genomic_DNA"/>
</dbReference>
<dbReference type="RefSeq" id="WP_035246356.1">
    <property type="nucleotide sequence ID" value="NZ_ARXU01000004.1"/>
</dbReference>